<dbReference type="EMBL" id="NBSK02000006">
    <property type="protein sequence ID" value="KAJ0199743.1"/>
    <property type="molecule type" value="Genomic_DNA"/>
</dbReference>
<feature type="compositionally biased region" description="Acidic residues" evidence="7">
    <location>
        <begin position="1"/>
        <end position="17"/>
    </location>
</feature>
<protein>
    <recommendedName>
        <fullName evidence="8">BZIP domain-containing protein</fullName>
    </recommendedName>
</protein>
<dbReference type="AlphaFoldDB" id="A0A9R1V7J1"/>
<keyword evidence="3" id="KW-0805">Transcription regulation</keyword>
<dbReference type="Proteomes" id="UP000235145">
    <property type="component" value="Unassembled WGS sequence"/>
</dbReference>
<comment type="caution">
    <text evidence="9">The sequence shown here is derived from an EMBL/GenBank/DDBJ whole genome shotgun (WGS) entry which is preliminary data.</text>
</comment>
<evidence type="ECO:0000256" key="2">
    <source>
        <dbReference type="ARBA" id="ARBA00007163"/>
    </source>
</evidence>
<dbReference type="PANTHER" id="PTHR45967">
    <property type="entry name" value="G-BOX-BINDING FACTOR 3-RELATED"/>
    <property type="match status" value="1"/>
</dbReference>
<evidence type="ECO:0000256" key="4">
    <source>
        <dbReference type="ARBA" id="ARBA00023125"/>
    </source>
</evidence>
<evidence type="ECO:0000256" key="7">
    <source>
        <dbReference type="SAM" id="MobiDB-lite"/>
    </source>
</evidence>
<evidence type="ECO:0000259" key="8">
    <source>
        <dbReference type="Pfam" id="PF00170"/>
    </source>
</evidence>
<accession>A0A9R1V7J1</accession>
<keyword evidence="10" id="KW-1185">Reference proteome</keyword>
<dbReference type="InterPro" id="IPR044827">
    <property type="entry name" value="GBF-like"/>
</dbReference>
<keyword evidence="6" id="KW-0539">Nucleus</keyword>
<keyword evidence="4" id="KW-0238">DNA-binding</keyword>
<evidence type="ECO:0000313" key="9">
    <source>
        <dbReference type="EMBL" id="KAJ0199743.1"/>
    </source>
</evidence>
<reference evidence="9 10" key="1">
    <citation type="journal article" date="2017" name="Nat. Commun.">
        <title>Genome assembly with in vitro proximity ligation data and whole-genome triplication in lettuce.</title>
        <authorList>
            <person name="Reyes-Chin-Wo S."/>
            <person name="Wang Z."/>
            <person name="Yang X."/>
            <person name="Kozik A."/>
            <person name="Arikit S."/>
            <person name="Song C."/>
            <person name="Xia L."/>
            <person name="Froenicke L."/>
            <person name="Lavelle D.O."/>
            <person name="Truco M.J."/>
            <person name="Xia R."/>
            <person name="Zhu S."/>
            <person name="Xu C."/>
            <person name="Xu H."/>
            <person name="Xu X."/>
            <person name="Cox K."/>
            <person name="Korf I."/>
            <person name="Meyers B.C."/>
            <person name="Michelmore R.W."/>
        </authorList>
    </citation>
    <scope>NUCLEOTIDE SEQUENCE [LARGE SCALE GENOMIC DNA]</scope>
    <source>
        <strain evidence="10">cv. Salinas</strain>
        <tissue evidence="9">Seedlings</tissue>
    </source>
</reference>
<feature type="domain" description="BZIP" evidence="8">
    <location>
        <begin position="113"/>
        <end position="138"/>
    </location>
</feature>
<evidence type="ECO:0000313" key="10">
    <source>
        <dbReference type="Proteomes" id="UP000235145"/>
    </source>
</evidence>
<dbReference type="GO" id="GO:0043565">
    <property type="term" value="F:sequence-specific DNA binding"/>
    <property type="evidence" value="ECO:0007669"/>
    <property type="project" value="InterPro"/>
</dbReference>
<dbReference type="GO" id="GO:0005634">
    <property type="term" value="C:nucleus"/>
    <property type="evidence" value="ECO:0007669"/>
    <property type="project" value="UniProtKB-SubCell"/>
</dbReference>
<organism evidence="9 10">
    <name type="scientific">Lactuca sativa</name>
    <name type="common">Garden lettuce</name>
    <dbReference type="NCBI Taxonomy" id="4236"/>
    <lineage>
        <taxon>Eukaryota</taxon>
        <taxon>Viridiplantae</taxon>
        <taxon>Streptophyta</taxon>
        <taxon>Embryophyta</taxon>
        <taxon>Tracheophyta</taxon>
        <taxon>Spermatophyta</taxon>
        <taxon>Magnoliopsida</taxon>
        <taxon>eudicotyledons</taxon>
        <taxon>Gunneridae</taxon>
        <taxon>Pentapetalae</taxon>
        <taxon>asterids</taxon>
        <taxon>campanulids</taxon>
        <taxon>Asterales</taxon>
        <taxon>Asteraceae</taxon>
        <taxon>Cichorioideae</taxon>
        <taxon>Cichorieae</taxon>
        <taxon>Lactucinae</taxon>
        <taxon>Lactuca</taxon>
    </lineage>
</organism>
<evidence type="ECO:0000256" key="1">
    <source>
        <dbReference type="ARBA" id="ARBA00004123"/>
    </source>
</evidence>
<gene>
    <name evidence="9" type="ORF">LSAT_V11C600303260</name>
</gene>
<dbReference type="InterPro" id="IPR045314">
    <property type="entry name" value="bZIP_plant_GBF1"/>
</dbReference>
<feature type="region of interest" description="Disordered" evidence="7">
    <location>
        <begin position="1"/>
        <end position="49"/>
    </location>
</feature>
<keyword evidence="5" id="KW-0804">Transcription</keyword>
<dbReference type="InterPro" id="IPR004827">
    <property type="entry name" value="bZIP"/>
</dbReference>
<sequence length="217" mass="24092">MFHMDDDDGDGEPESEESQNGNNMHGCQNGGPNHSMAIVPISGPGSVVGGPSTGTNLNIGMEQIQIKIHPTLSYSYSCNSWKGNLCSSFRGNACCCWLKGNHSAIDLATGLDERELKRQRRKQSNRESARRSRLHKQSFQIPVSILGIFFKNMNILERILSIICQGSQSCNGNLRIQGRKSRFSHQKSISCVSGSPNDDQIQGHMRLVSKYALRRIR</sequence>
<proteinExistence type="inferred from homology"/>
<evidence type="ECO:0000256" key="5">
    <source>
        <dbReference type="ARBA" id="ARBA00023163"/>
    </source>
</evidence>
<name>A0A9R1V7J1_LACSA</name>
<evidence type="ECO:0000256" key="3">
    <source>
        <dbReference type="ARBA" id="ARBA00023015"/>
    </source>
</evidence>
<dbReference type="PANTHER" id="PTHR45967:SF38">
    <property type="entry name" value="G-BOX-BINDING FACTOR 2"/>
    <property type="match status" value="1"/>
</dbReference>
<comment type="similarity">
    <text evidence="2">Belongs to the bZIP family.</text>
</comment>
<dbReference type="CDD" id="cd14702">
    <property type="entry name" value="bZIP_plant_GBF1"/>
    <property type="match status" value="1"/>
</dbReference>
<comment type="subcellular location">
    <subcellularLocation>
        <location evidence="1">Nucleus</location>
    </subcellularLocation>
</comment>
<feature type="compositionally biased region" description="Polar residues" evidence="7">
    <location>
        <begin position="19"/>
        <end position="32"/>
    </location>
</feature>
<dbReference type="GO" id="GO:0003700">
    <property type="term" value="F:DNA-binding transcription factor activity"/>
    <property type="evidence" value="ECO:0007669"/>
    <property type="project" value="InterPro"/>
</dbReference>
<evidence type="ECO:0000256" key="6">
    <source>
        <dbReference type="ARBA" id="ARBA00023242"/>
    </source>
</evidence>
<dbReference type="Pfam" id="PF00170">
    <property type="entry name" value="bZIP_1"/>
    <property type="match status" value="1"/>
</dbReference>